<dbReference type="GO" id="GO:0031966">
    <property type="term" value="C:mitochondrial membrane"/>
    <property type="evidence" value="ECO:0007669"/>
    <property type="project" value="UniProtKB-SubCell"/>
</dbReference>
<evidence type="ECO:0000256" key="15">
    <source>
        <dbReference type="ARBA" id="ARBA00022843"/>
    </source>
</evidence>
<organism evidence="28 29">
    <name type="scientific">Phaedon cochleariae</name>
    <name type="common">Mustard beetle</name>
    <dbReference type="NCBI Taxonomy" id="80249"/>
    <lineage>
        <taxon>Eukaryota</taxon>
        <taxon>Metazoa</taxon>
        <taxon>Ecdysozoa</taxon>
        <taxon>Arthropoda</taxon>
        <taxon>Hexapoda</taxon>
        <taxon>Insecta</taxon>
        <taxon>Pterygota</taxon>
        <taxon>Neoptera</taxon>
        <taxon>Endopterygota</taxon>
        <taxon>Coleoptera</taxon>
        <taxon>Polyphaga</taxon>
        <taxon>Cucujiformia</taxon>
        <taxon>Chrysomeloidea</taxon>
        <taxon>Chrysomelidae</taxon>
        <taxon>Chrysomelinae</taxon>
        <taxon>Chrysomelini</taxon>
        <taxon>Phaedon</taxon>
    </lineage>
</organism>
<dbReference type="AlphaFoldDB" id="A0A9P0DB50"/>
<evidence type="ECO:0000256" key="1">
    <source>
        <dbReference type="ARBA" id="ARBA00001798"/>
    </source>
</evidence>
<evidence type="ECO:0000256" key="4">
    <source>
        <dbReference type="ARBA" id="ARBA00004906"/>
    </source>
</evidence>
<evidence type="ECO:0000256" key="8">
    <source>
        <dbReference type="ARBA" id="ARBA00022692"/>
    </source>
</evidence>
<evidence type="ECO:0000256" key="9">
    <source>
        <dbReference type="ARBA" id="ARBA00022703"/>
    </source>
</evidence>
<evidence type="ECO:0000256" key="14">
    <source>
        <dbReference type="ARBA" id="ARBA00022833"/>
    </source>
</evidence>
<feature type="domain" description="IBR" evidence="27">
    <location>
        <begin position="399"/>
        <end position="464"/>
    </location>
</feature>
<dbReference type="CDD" id="cd16632">
    <property type="entry name" value="mRING-HC-C4C4_RBR_RNF144"/>
    <property type="match status" value="1"/>
</dbReference>
<dbReference type="InterPro" id="IPR031127">
    <property type="entry name" value="E3_UB_ligase_RBR"/>
</dbReference>
<dbReference type="EMBL" id="OU896719">
    <property type="protein sequence ID" value="CAH1119765.1"/>
    <property type="molecule type" value="Genomic_DNA"/>
</dbReference>
<evidence type="ECO:0000256" key="5">
    <source>
        <dbReference type="ARBA" id="ARBA00012251"/>
    </source>
</evidence>
<evidence type="ECO:0000256" key="18">
    <source>
        <dbReference type="ARBA" id="ARBA00023136"/>
    </source>
</evidence>
<evidence type="ECO:0000256" key="24">
    <source>
        <dbReference type="SAM" id="MobiDB-lite"/>
    </source>
</evidence>
<feature type="domain" description="RING-type" evidence="26">
    <location>
        <begin position="262"/>
        <end position="309"/>
    </location>
</feature>
<comment type="catalytic activity">
    <reaction evidence="1">
        <text>[E2 ubiquitin-conjugating enzyme]-S-ubiquitinyl-L-cysteine + [acceptor protein]-L-lysine = [E2 ubiquitin-conjugating enzyme]-L-cysteine + [acceptor protein]-N(6)-ubiquitinyl-L-lysine.</text>
        <dbReference type="EC" id="2.3.2.31"/>
    </reaction>
</comment>
<keyword evidence="11" id="KW-0677">Repeat</keyword>
<keyword evidence="16 25" id="KW-1133">Transmembrane helix</keyword>
<dbReference type="FunFam" id="3.30.40.10:FF:000051">
    <property type="entry name" value="RBR-type E3 ubiquitin transferase"/>
    <property type="match status" value="1"/>
</dbReference>
<keyword evidence="29" id="KW-1185">Reference proteome</keyword>
<keyword evidence="13" id="KW-0833">Ubl conjugation pathway</keyword>
<keyword evidence="6" id="KW-0963">Cytoplasm</keyword>
<dbReference type="CDD" id="cd20349">
    <property type="entry name" value="BRcat_RBR_RNF144"/>
    <property type="match status" value="1"/>
</dbReference>
<evidence type="ECO:0000256" key="13">
    <source>
        <dbReference type="ARBA" id="ARBA00022786"/>
    </source>
</evidence>
<sequence length="532" mass="57720">MTLPVQPACGDKPTAPVRSRDSSAGRRRPACWSAAWADPPSGRRERRRAVCSWSAGYGTLTERDEVQPAALHRYHEQRGAGFQDRGKVADPPLSTLRPKVESLFAMPGIKSMLGGRRRPADPGADPDHAHSPLVAKRGGATPEIVPPTVTPEIVLPTVRPASSLASLRKCETVVALTGYLRSSSSSGSIEPLRPINRLRASPHASHSRMCSRCSSLLTLASTSRYSLNSTTGGFVPAASTALLSPPRLQAPPQLLGSPPVLCKLCLADAPYGAVMRIEECGCAFCVECMKAYVEFEIGEGSYDISCPDAHCPSQGVLRQEEIKRLAGSDLLEKHNMYRLNREVDLDKTRTWCPRAGCETVCSLCPQQKCAPQSVYCPTCAHSFCSNCKREWHAGGPCEERAGSEGGIPFDSEAIKCCPMCSVPIEKDEGCAQMMCKRCKHVFCWYCLASLDDDFLLRHYDKGPCKNKLGHSRASVIWHRTQVIGIFAGFGILLLVASPLLLLVAPCIVCCKCRMCSAANANKLDNEDAVDES</sequence>
<reference evidence="28" key="2">
    <citation type="submission" date="2022-10" db="EMBL/GenBank/DDBJ databases">
        <authorList>
            <consortium name="ENA_rothamsted_submissions"/>
            <consortium name="culmorum"/>
            <person name="King R."/>
        </authorList>
    </citation>
    <scope>NUCLEOTIDE SEQUENCE</scope>
</reference>
<evidence type="ECO:0000256" key="11">
    <source>
        <dbReference type="ARBA" id="ARBA00022737"/>
    </source>
</evidence>
<dbReference type="InterPro" id="IPR013083">
    <property type="entry name" value="Znf_RING/FYVE/PHD"/>
</dbReference>
<keyword evidence="12" id="KW-0863">Zinc-finger</keyword>
<keyword evidence="18 25" id="KW-0472">Membrane</keyword>
<feature type="domain" description="RING-type" evidence="26">
    <location>
        <begin position="361"/>
        <end position="420"/>
    </location>
</feature>
<dbReference type="CDD" id="cd20352">
    <property type="entry name" value="Rcat_RBR_RNF144"/>
    <property type="match status" value="1"/>
</dbReference>
<keyword evidence="15" id="KW-0832">Ubl conjugation</keyword>
<dbReference type="Gene3D" id="1.20.120.1750">
    <property type="match status" value="1"/>
</dbReference>
<evidence type="ECO:0000256" key="10">
    <source>
        <dbReference type="ARBA" id="ARBA00022723"/>
    </source>
</evidence>
<keyword evidence="17" id="KW-0496">Mitochondrion</keyword>
<evidence type="ECO:0000259" key="26">
    <source>
        <dbReference type="SMART" id="SM00184"/>
    </source>
</evidence>
<dbReference type="GO" id="GO:0008270">
    <property type="term" value="F:zinc ion binding"/>
    <property type="evidence" value="ECO:0007669"/>
    <property type="project" value="UniProtKB-KW"/>
</dbReference>
<comment type="subcellular location">
    <subcellularLocation>
        <location evidence="3">Cytoplasm</location>
    </subcellularLocation>
    <subcellularLocation>
        <location evidence="2">Mitochondrion membrane</location>
        <topology evidence="2">Single-pass membrane protein</topology>
    </subcellularLocation>
</comment>
<dbReference type="Pfam" id="PF01485">
    <property type="entry name" value="IBR"/>
    <property type="match status" value="1"/>
</dbReference>
<dbReference type="InterPro" id="IPR001841">
    <property type="entry name" value="Znf_RING"/>
</dbReference>
<dbReference type="Proteomes" id="UP001153737">
    <property type="component" value="Chromosome 13"/>
</dbReference>
<evidence type="ECO:0000313" key="29">
    <source>
        <dbReference type="Proteomes" id="UP001153737"/>
    </source>
</evidence>
<dbReference type="InterPro" id="IPR017907">
    <property type="entry name" value="Znf_RING_CS"/>
</dbReference>
<comment type="function">
    <text evidence="20">E3 ubiquitin-protein ligase which accepts ubiquitin from E2 ubiquitin-conjugating enzymes UBE2L3 and UBE2L6 in the form of a thioester and then directly transfers the ubiquitin to targeted substrates such as LCMT2, thereby promoting their degradation. Induces apoptosis via a p53/TP53-dependent but caspase-independent mechanism. Plays a crucial role in maintaining the genomic stability by controlling the degradation of multiple proteins involved in mitotic progression and DNA damage. Regulates epithelial homeostasis by mediating degradation of CDKN1A and isoform 2 of TP63. Plays a regulatory role in innate immunity by negatively regulating IRF3 activation and IFN-beta production. Mechanistically, inhibits TBK1 phosphorylation and 'Lys-63'-linked polyubiquitination independently of its E3 ligase activity. Alternatively, promotes 'Lys-27' and 'Lys-33'-linked ubiquitination of IFIH1/MDA5, promoting selective autophagic degradation of IFIH1/MDA5 to inhibit antiviral response.</text>
</comment>
<proteinExistence type="inferred from homology"/>
<dbReference type="Pfam" id="PF22191">
    <property type="entry name" value="IBR_1"/>
    <property type="match status" value="1"/>
</dbReference>
<keyword evidence="14" id="KW-0862">Zinc</keyword>
<keyword evidence="9" id="KW-0053">Apoptosis</keyword>
<evidence type="ECO:0000256" key="2">
    <source>
        <dbReference type="ARBA" id="ARBA00004304"/>
    </source>
</evidence>
<accession>A0A9P0DB50</accession>
<dbReference type="GO" id="GO:0006915">
    <property type="term" value="P:apoptotic process"/>
    <property type="evidence" value="ECO:0007669"/>
    <property type="project" value="UniProtKB-KW"/>
</dbReference>
<evidence type="ECO:0000256" key="17">
    <source>
        <dbReference type="ARBA" id="ARBA00023128"/>
    </source>
</evidence>
<keyword evidence="7" id="KW-0808">Transferase</keyword>
<dbReference type="SUPFAM" id="SSF57850">
    <property type="entry name" value="RING/U-box"/>
    <property type="match status" value="3"/>
</dbReference>
<evidence type="ECO:0000256" key="23">
    <source>
        <dbReference type="ARBA" id="ARBA00078867"/>
    </source>
</evidence>
<evidence type="ECO:0000256" key="25">
    <source>
        <dbReference type="SAM" id="Phobius"/>
    </source>
</evidence>
<evidence type="ECO:0000313" key="28">
    <source>
        <dbReference type="EMBL" id="CAH1119765.1"/>
    </source>
</evidence>
<evidence type="ECO:0000256" key="12">
    <source>
        <dbReference type="ARBA" id="ARBA00022771"/>
    </source>
</evidence>
<reference evidence="28" key="1">
    <citation type="submission" date="2022-01" db="EMBL/GenBank/DDBJ databases">
        <authorList>
            <person name="King R."/>
        </authorList>
    </citation>
    <scope>NUCLEOTIDE SEQUENCE</scope>
</reference>
<dbReference type="InterPro" id="IPR002867">
    <property type="entry name" value="IBR_dom"/>
</dbReference>
<evidence type="ECO:0000256" key="20">
    <source>
        <dbReference type="ARBA" id="ARBA00060040"/>
    </source>
</evidence>
<feature type="domain" description="IBR" evidence="27">
    <location>
        <begin position="332"/>
        <end position="397"/>
    </location>
</feature>
<feature type="region of interest" description="Disordered" evidence="24">
    <location>
        <begin position="114"/>
        <end position="147"/>
    </location>
</feature>
<comment type="pathway">
    <text evidence="4">Protein modification; protein ubiquitination.</text>
</comment>
<evidence type="ECO:0000256" key="16">
    <source>
        <dbReference type="ARBA" id="ARBA00022989"/>
    </source>
</evidence>
<keyword evidence="8 25" id="KW-0812">Transmembrane</keyword>
<dbReference type="GO" id="GO:0061630">
    <property type="term" value="F:ubiquitin protein ligase activity"/>
    <property type="evidence" value="ECO:0007669"/>
    <property type="project" value="UniProtKB-EC"/>
</dbReference>
<evidence type="ECO:0000256" key="7">
    <source>
        <dbReference type="ARBA" id="ARBA00022679"/>
    </source>
</evidence>
<evidence type="ECO:0000256" key="22">
    <source>
        <dbReference type="ARBA" id="ARBA00069720"/>
    </source>
</evidence>
<evidence type="ECO:0000256" key="6">
    <source>
        <dbReference type="ARBA" id="ARBA00022490"/>
    </source>
</evidence>
<gene>
    <name evidence="28" type="ORF">PHAECO_LOCUS3426</name>
</gene>
<comment type="similarity">
    <text evidence="19">Belongs to the RBR family. RNF144 subfamily.</text>
</comment>
<evidence type="ECO:0000256" key="19">
    <source>
        <dbReference type="ARBA" id="ARBA00038342"/>
    </source>
</evidence>
<dbReference type="FunFam" id="1.20.120.1750:FF:000010">
    <property type="entry name" value="RBR-type E3 ubiquitin transferase"/>
    <property type="match status" value="1"/>
</dbReference>
<evidence type="ECO:0000256" key="3">
    <source>
        <dbReference type="ARBA" id="ARBA00004496"/>
    </source>
</evidence>
<feature type="domain" description="RING-type" evidence="26">
    <location>
        <begin position="427"/>
        <end position="509"/>
    </location>
</feature>
<name>A0A9P0DB50_PHACE</name>
<dbReference type="PANTHER" id="PTHR11685">
    <property type="entry name" value="RBR FAMILY RING FINGER AND IBR DOMAIN-CONTAINING"/>
    <property type="match status" value="1"/>
</dbReference>
<dbReference type="SMART" id="SM00647">
    <property type="entry name" value="IBR"/>
    <property type="match status" value="2"/>
</dbReference>
<evidence type="ECO:0000256" key="21">
    <source>
        <dbReference type="ARBA" id="ARBA00061765"/>
    </source>
</evidence>
<comment type="subunit">
    <text evidence="21">Interacts with UBE2L3, UBE2L6 and LCMT2, as well as with BAX. Interacts with TBK1; this interaction inhibits TBK1 phosphorylation and 'Lys-63'-linked polyubiquitination.</text>
</comment>
<keyword evidence="10" id="KW-0479">Metal-binding</keyword>
<feature type="transmembrane region" description="Helical" evidence="25">
    <location>
        <begin position="482"/>
        <end position="504"/>
    </location>
</feature>
<feature type="region of interest" description="Disordered" evidence="24">
    <location>
        <begin position="1"/>
        <end position="44"/>
    </location>
</feature>
<dbReference type="OrthoDB" id="10009520at2759"/>
<dbReference type="GO" id="GO:0016567">
    <property type="term" value="P:protein ubiquitination"/>
    <property type="evidence" value="ECO:0007669"/>
    <property type="project" value="InterPro"/>
</dbReference>
<dbReference type="Gene3D" id="3.30.40.10">
    <property type="entry name" value="Zinc/RING finger domain, C3HC4 (zinc finger)"/>
    <property type="match status" value="1"/>
</dbReference>
<evidence type="ECO:0000259" key="27">
    <source>
        <dbReference type="SMART" id="SM00647"/>
    </source>
</evidence>
<dbReference type="SMART" id="SM00184">
    <property type="entry name" value="RING"/>
    <property type="match status" value="3"/>
</dbReference>
<protein>
    <recommendedName>
        <fullName evidence="22">E3 ubiquitin-protein ligase RNF144B</fullName>
        <ecNumber evidence="5">2.3.2.31</ecNumber>
    </recommendedName>
    <alternativeName>
        <fullName evidence="23">RING finger protein 144B</fullName>
    </alternativeName>
</protein>
<dbReference type="PROSITE" id="PS00518">
    <property type="entry name" value="ZF_RING_1"/>
    <property type="match status" value="1"/>
</dbReference>
<dbReference type="EC" id="2.3.2.31" evidence="5"/>